<evidence type="ECO:0000256" key="1">
    <source>
        <dbReference type="SAM" id="MobiDB-lite"/>
    </source>
</evidence>
<protein>
    <recommendedName>
        <fullName evidence="3">N-acetyltransferase domain-containing protein</fullName>
    </recommendedName>
</protein>
<feature type="region of interest" description="Disordered" evidence="1">
    <location>
        <begin position="66"/>
        <end position="160"/>
    </location>
</feature>
<dbReference type="InterPro" id="IPR016181">
    <property type="entry name" value="Acyl_CoA_acyltransferase"/>
</dbReference>
<dbReference type="RefSeq" id="XP_066656184.1">
    <property type="nucleotide sequence ID" value="XM_066798125.1"/>
</dbReference>
<evidence type="ECO:0000313" key="5">
    <source>
        <dbReference type="Proteomes" id="UP001360953"/>
    </source>
</evidence>
<reference evidence="4 5" key="1">
    <citation type="submission" date="2024-04" db="EMBL/GenBank/DDBJ databases">
        <title>Phyllosticta paracitricarpa is synonymous to the EU quarantine fungus P. citricarpa based on phylogenomic analyses.</title>
        <authorList>
            <consortium name="Lawrence Berkeley National Laboratory"/>
            <person name="Van ingen-buijs V.A."/>
            <person name="Van westerhoven A.C."/>
            <person name="Haridas S."/>
            <person name="Skiadas P."/>
            <person name="Martin F."/>
            <person name="Groenewald J.Z."/>
            <person name="Crous P.W."/>
            <person name="Seidl M.F."/>
        </authorList>
    </citation>
    <scope>NUCLEOTIDE SEQUENCE [LARGE SCALE GENOMIC DNA]</scope>
    <source>
        <strain evidence="4 5">CPC 17464</strain>
    </source>
</reference>
<dbReference type="Gene3D" id="3.40.630.30">
    <property type="match status" value="1"/>
</dbReference>
<evidence type="ECO:0000259" key="3">
    <source>
        <dbReference type="PROSITE" id="PS51186"/>
    </source>
</evidence>
<feature type="domain" description="N-acetyltransferase" evidence="3">
    <location>
        <begin position="227"/>
        <end position="394"/>
    </location>
</feature>
<keyword evidence="2" id="KW-1133">Transmembrane helix</keyword>
<dbReference type="PROSITE" id="PS51186">
    <property type="entry name" value="GNAT"/>
    <property type="match status" value="1"/>
</dbReference>
<proteinExistence type="predicted"/>
<accession>A0ABR1LTJ9</accession>
<dbReference type="SUPFAM" id="SSF55729">
    <property type="entry name" value="Acyl-CoA N-acyltransferases (Nat)"/>
    <property type="match status" value="1"/>
</dbReference>
<keyword evidence="2" id="KW-0812">Transmembrane</keyword>
<dbReference type="Proteomes" id="UP001360953">
    <property type="component" value="Unassembled WGS sequence"/>
</dbReference>
<feature type="compositionally biased region" description="Low complexity" evidence="1">
    <location>
        <begin position="128"/>
        <end position="151"/>
    </location>
</feature>
<keyword evidence="2" id="KW-0472">Membrane</keyword>
<name>A0ABR1LTJ9_9PEZI</name>
<dbReference type="GeneID" id="92031031"/>
<dbReference type="EMBL" id="JBBPEH010000005">
    <property type="protein sequence ID" value="KAK7538497.1"/>
    <property type="molecule type" value="Genomic_DNA"/>
</dbReference>
<sequence>MVARHVVPINTLKNSIHALNHPDHSQAPHPASQPLSFGEHRRISSIPGSKTAAAFLTSLSANLTLPDSESPFPSPMSTPSPLRGSSHDLHGSHLLPPSPLSSAVTMAPDDTNESVPPDSLSPAHASKPIAARAQPPSPPRSSAVARPSTAAHGPDDHLAGVPELVTEAATTEDDKIAALKLIADSVAQQRQAASWALMSHPTTLAAYVGLMAVVSHFVWRTAGDWPYMLTTGAGATMALLIAVRLITGRYISLAEQINWSFLDDADSILVTRFGERIIGVLVLGWAGPNMQGNRAQRRRKGKGVVKAWTVLLKYRGKGVGLALLEEAVRETVRRGGESVEFAEDHANSHRILPAYFNGNFERGEKRAHKALQSVIETSGAFGGRRRKSSLTKTP</sequence>
<comment type="caution">
    <text evidence="4">The sequence shown here is derived from an EMBL/GenBank/DDBJ whole genome shotgun (WGS) entry which is preliminary data.</text>
</comment>
<evidence type="ECO:0000256" key="2">
    <source>
        <dbReference type="SAM" id="Phobius"/>
    </source>
</evidence>
<keyword evidence="5" id="KW-1185">Reference proteome</keyword>
<organism evidence="4 5">
    <name type="scientific">Phyllosticta citribraziliensis</name>
    <dbReference type="NCBI Taxonomy" id="989973"/>
    <lineage>
        <taxon>Eukaryota</taxon>
        <taxon>Fungi</taxon>
        <taxon>Dikarya</taxon>
        <taxon>Ascomycota</taxon>
        <taxon>Pezizomycotina</taxon>
        <taxon>Dothideomycetes</taxon>
        <taxon>Dothideomycetes incertae sedis</taxon>
        <taxon>Botryosphaeriales</taxon>
        <taxon>Phyllostictaceae</taxon>
        <taxon>Phyllosticta</taxon>
    </lineage>
</organism>
<dbReference type="Pfam" id="PF00583">
    <property type="entry name" value="Acetyltransf_1"/>
    <property type="match status" value="1"/>
</dbReference>
<feature type="transmembrane region" description="Helical" evidence="2">
    <location>
        <begin position="195"/>
        <end position="219"/>
    </location>
</feature>
<gene>
    <name evidence="4" type="ORF">J3D65DRAFT_602512</name>
</gene>
<evidence type="ECO:0000313" key="4">
    <source>
        <dbReference type="EMBL" id="KAK7538497.1"/>
    </source>
</evidence>
<feature type="transmembrane region" description="Helical" evidence="2">
    <location>
        <begin position="225"/>
        <end position="246"/>
    </location>
</feature>
<dbReference type="CDD" id="cd04301">
    <property type="entry name" value="NAT_SF"/>
    <property type="match status" value="1"/>
</dbReference>
<dbReference type="InterPro" id="IPR000182">
    <property type="entry name" value="GNAT_dom"/>
</dbReference>